<keyword evidence="1" id="KW-0732">Signal</keyword>
<gene>
    <name evidence="2" type="ORF">AWRI4620_LOCUS4172</name>
</gene>
<evidence type="ECO:0000256" key="1">
    <source>
        <dbReference type="SAM" id="SignalP"/>
    </source>
</evidence>
<keyword evidence="3" id="KW-1185">Reference proteome</keyword>
<feature type="chain" id="PRO_5040487211" evidence="1">
    <location>
        <begin position="21"/>
        <end position="120"/>
    </location>
</feature>
<proteinExistence type="predicted"/>
<reference evidence="2" key="1">
    <citation type="submission" date="2020-06" db="EMBL/GenBank/DDBJ databases">
        <authorList>
            <person name="Onetto C."/>
        </authorList>
    </citation>
    <scope>NUCLEOTIDE SEQUENCE</scope>
</reference>
<feature type="non-terminal residue" evidence="2">
    <location>
        <position position="1"/>
    </location>
</feature>
<sequence length="120" mass="13253">MSSFKNLILAYLVLSVGVSAAPKKTKFNWHDTKYMLAFGDSYTYVQGTAGHVNSTFTGDYFDFSFTENELLNNKIVQNQGGPNWAEYLTGCGVKPDLTSPLSCKTQLWDFAFGGADISIK</sequence>
<organism evidence="2 3">
    <name type="scientific">Aureobasidium uvarum</name>
    <dbReference type="NCBI Taxonomy" id="2773716"/>
    <lineage>
        <taxon>Eukaryota</taxon>
        <taxon>Fungi</taxon>
        <taxon>Dikarya</taxon>
        <taxon>Ascomycota</taxon>
        <taxon>Pezizomycotina</taxon>
        <taxon>Dothideomycetes</taxon>
        <taxon>Dothideomycetidae</taxon>
        <taxon>Dothideales</taxon>
        <taxon>Saccotheciaceae</taxon>
        <taxon>Aureobasidium</taxon>
    </lineage>
</organism>
<evidence type="ECO:0000313" key="3">
    <source>
        <dbReference type="Proteomes" id="UP000745764"/>
    </source>
</evidence>
<comment type="caution">
    <text evidence="2">The sequence shown here is derived from an EMBL/GenBank/DDBJ whole genome shotgun (WGS) entry which is preliminary data.</text>
</comment>
<dbReference type="Proteomes" id="UP000745764">
    <property type="component" value="Unassembled WGS sequence"/>
</dbReference>
<name>A0A9N8KN73_9PEZI</name>
<dbReference type="EMBL" id="CAINUL010000005">
    <property type="protein sequence ID" value="CAD0109917.1"/>
    <property type="molecule type" value="Genomic_DNA"/>
</dbReference>
<dbReference type="OrthoDB" id="1600564at2759"/>
<accession>A0A9N8KN73</accession>
<feature type="signal peptide" evidence="1">
    <location>
        <begin position="1"/>
        <end position="20"/>
    </location>
</feature>
<evidence type="ECO:0000313" key="2">
    <source>
        <dbReference type="EMBL" id="CAD0109917.1"/>
    </source>
</evidence>
<protein>
    <submittedName>
        <fullName evidence="2">Uncharacterized protein</fullName>
    </submittedName>
</protein>
<dbReference type="AlphaFoldDB" id="A0A9N8KN73"/>